<evidence type="ECO:0000256" key="2">
    <source>
        <dbReference type="ARBA" id="ARBA00022679"/>
    </source>
</evidence>
<dbReference type="PANTHER" id="PTHR43861">
    <property type="entry name" value="TRANS-ACONITATE 2-METHYLTRANSFERASE-RELATED"/>
    <property type="match status" value="1"/>
</dbReference>
<sequence>MSQSTINPDDIGNAYDTITHLWQREGFNRNNGIEAHKRAINFTDNRGNALDVGCGCTGRFIDLLQTEGFSVEGVDISTKMIDLARQRHPEVTFHHQDICEWEIENRYDFITAWDSIWHIPLEQQKPVLTKLVNSLNTGGILIFSFGGTTEPSENIDDFMGPEVYYSSLGTNGFLALLMKLGCLAMHLEYDQYPELHTYLIVKKLTLSDE</sequence>
<dbReference type="SUPFAM" id="SSF53335">
    <property type="entry name" value="S-adenosyl-L-methionine-dependent methyltransferases"/>
    <property type="match status" value="1"/>
</dbReference>
<dbReference type="InterPro" id="IPR041698">
    <property type="entry name" value="Methyltransf_25"/>
</dbReference>
<dbReference type="GO" id="GO:0032259">
    <property type="term" value="P:methylation"/>
    <property type="evidence" value="ECO:0007669"/>
    <property type="project" value="UniProtKB-KW"/>
</dbReference>
<name>A0A0F9IIH7_9ZZZZ</name>
<proteinExistence type="predicted"/>
<dbReference type="InterPro" id="IPR029063">
    <property type="entry name" value="SAM-dependent_MTases_sf"/>
</dbReference>
<organism evidence="4">
    <name type="scientific">marine sediment metagenome</name>
    <dbReference type="NCBI Taxonomy" id="412755"/>
    <lineage>
        <taxon>unclassified sequences</taxon>
        <taxon>metagenomes</taxon>
        <taxon>ecological metagenomes</taxon>
    </lineage>
</organism>
<keyword evidence="2" id="KW-0808">Transferase</keyword>
<accession>A0A0F9IIH7</accession>
<dbReference type="PANTHER" id="PTHR43861:SF1">
    <property type="entry name" value="TRANS-ACONITATE 2-METHYLTRANSFERASE"/>
    <property type="match status" value="1"/>
</dbReference>
<comment type="caution">
    <text evidence="4">The sequence shown here is derived from an EMBL/GenBank/DDBJ whole genome shotgun (WGS) entry which is preliminary data.</text>
</comment>
<keyword evidence="1" id="KW-0489">Methyltransferase</keyword>
<reference evidence="4" key="1">
    <citation type="journal article" date="2015" name="Nature">
        <title>Complex archaea that bridge the gap between prokaryotes and eukaryotes.</title>
        <authorList>
            <person name="Spang A."/>
            <person name="Saw J.H."/>
            <person name="Jorgensen S.L."/>
            <person name="Zaremba-Niedzwiedzka K."/>
            <person name="Martijn J."/>
            <person name="Lind A.E."/>
            <person name="van Eijk R."/>
            <person name="Schleper C."/>
            <person name="Guy L."/>
            <person name="Ettema T.J."/>
        </authorList>
    </citation>
    <scope>NUCLEOTIDE SEQUENCE</scope>
</reference>
<evidence type="ECO:0000259" key="3">
    <source>
        <dbReference type="Pfam" id="PF13649"/>
    </source>
</evidence>
<evidence type="ECO:0000256" key="1">
    <source>
        <dbReference type="ARBA" id="ARBA00022603"/>
    </source>
</evidence>
<dbReference type="Gene3D" id="3.40.50.150">
    <property type="entry name" value="Vaccinia Virus protein VP39"/>
    <property type="match status" value="1"/>
</dbReference>
<dbReference type="CDD" id="cd02440">
    <property type="entry name" value="AdoMet_MTases"/>
    <property type="match status" value="1"/>
</dbReference>
<protein>
    <recommendedName>
        <fullName evidence="3">Methyltransferase domain-containing protein</fullName>
    </recommendedName>
</protein>
<dbReference type="EMBL" id="LAZR01013961">
    <property type="protein sequence ID" value="KKM19544.1"/>
    <property type="molecule type" value="Genomic_DNA"/>
</dbReference>
<dbReference type="AlphaFoldDB" id="A0A0F9IIH7"/>
<dbReference type="GO" id="GO:0008168">
    <property type="term" value="F:methyltransferase activity"/>
    <property type="evidence" value="ECO:0007669"/>
    <property type="project" value="UniProtKB-KW"/>
</dbReference>
<feature type="domain" description="Methyltransferase" evidence="3">
    <location>
        <begin position="50"/>
        <end position="139"/>
    </location>
</feature>
<evidence type="ECO:0000313" key="4">
    <source>
        <dbReference type="EMBL" id="KKM19544.1"/>
    </source>
</evidence>
<gene>
    <name evidence="4" type="ORF">LCGC14_1654590</name>
</gene>
<dbReference type="Pfam" id="PF13649">
    <property type="entry name" value="Methyltransf_25"/>
    <property type="match status" value="1"/>
</dbReference>